<proteinExistence type="predicted"/>
<gene>
    <name evidence="1" type="ORF">LCGC14_0717640</name>
</gene>
<organism evidence="1">
    <name type="scientific">marine sediment metagenome</name>
    <dbReference type="NCBI Taxonomy" id="412755"/>
    <lineage>
        <taxon>unclassified sequences</taxon>
        <taxon>metagenomes</taxon>
        <taxon>ecological metagenomes</taxon>
    </lineage>
</organism>
<comment type="caution">
    <text evidence="1">The sequence shown here is derived from an EMBL/GenBank/DDBJ whole genome shotgun (WGS) entry which is preliminary data.</text>
</comment>
<accession>A0A0F9QHP1</accession>
<sequence>MSIKVVNITIDGADQFSDPISPTYGHGGHTLNISILGSSGWDAEIHIQRRFGEGTWRPVDYFKTDFEGQVSDDEEGVQYRIGCPPGKYTSGDIEARLSK</sequence>
<evidence type="ECO:0000313" key="1">
    <source>
        <dbReference type="EMBL" id="KKN42004.1"/>
    </source>
</evidence>
<reference evidence="1" key="1">
    <citation type="journal article" date="2015" name="Nature">
        <title>Complex archaea that bridge the gap between prokaryotes and eukaryotes.</title>
        <authorList>
            <person name="Spang A."/>
            <person name="Saw J.H."/>
            <person name="Jorgensen S.L."/>
            <person name="Zaremba-Niedzwiedzka K."/>
            <person name="Martijn J."/>
            <person name="Lind A.E."/>
            <person name="van Eijk R."/>
            <person name="Schleper C."/>
            <person name="Guy L."/>
            <person name="Ettema T.J."/>
        </authorList>
    </citation>
    <scope>NUCLEOTIDE SEQUENCE</scope>
</reference>
<dbReference type="EMBL" id="LAZR01001611">
    <property type="protein sequence ID" value="KKN42004.1"/>
    <property type="molecule type" value="Genomic_DNA"/>
</dbReference>
<name>A0A0F9QHP1_9ZZZZ</name>
<dbReference type="AlphaFoldDB" id="A0A0F9QHP1"/>
<protein>
    <submittedName>
        <fullName evidence="1">Uncharacterized protein</fullName>
    </submittedName>
</protein>